<evidence type="ECO:0000313" key="2">
    <source>
        <dbReference type="Proteomes" id="UP000288216"/>
    </source>
</evidence>
<dbReference type="AlphaFoldDB" id="A0A401P7I5"/>
<keyword evidence="2" id="KW-1185">Reference proteome</keyword>
<protein>
    <submittedName>
        <fullName evidence="1">Uncharacterized protein</fullName>
    </submittedName>
</protein>
<accession>A0A401P7I5</accession>
<proteinExistence type="predicted"/>
<organism evidence="1 2">
    <name type="scientific">Scyliorhinus torazame</name>
    <name type="common">Cloudy catshark</name>
    <name type="synonym">Catulus torazame</name>
    <dbReference type="NCBI Taxonomy" id="75743"/>
    <lineage>
        <taxon>Eukaryota</taxon>
        <taxon>Metazoa</taxon>
        <taxon>Chordata</taxon>
        <taxon>Craniata</taxon>
        <taxon>Vertebrata</taxon>
        <taxon>Chondrichthyes</taxon>
        <taxon>Elasmobranchii</taxon>
        <taxon>Galeomorphii</taxon>
        <taxon>Galeoidea</taxon>
        <taxon>Carcharhiniformes</taxon>
        <taxon>Scyliorhinidae</taxon>
        <taxon>Scyliorhinus</taxon>
    </lineage>
</organism>
<sequence>MSAKCVPGQAPEPEICTTSVGPRQPLASVAEAGGGSGKGLALEVVSASITSREPESSVAEETLMDLGRSGMTRKSLDRLTL</sequence>
<gene>
    <name evidence="1" type="ORF">scyTo_0005407</name>
</gene>
<evidence type="ECO:0000313" key="1">
    <source>
        <dbReference type="EMBL" id="GCB69030.1"/>
    </source>
</evidence>
<dbReference type="EMBL" id="BFAA01001676">
    <property type="protein sequence ID" value="GCB69030.1"/>
    <property type="molecule type" value="Genomic_DNA"/>
</dbReference>
<reference evidence="1 2" key="1">
    <citation type="journal article" date="2018" name="Nat. Ecol. Evol.">
        <title>Shark genomes provide insights into elasmobranch evolution and the origin of vertebrates.</title>
        <authorList>
            <person name="Hara Y"/>
            <person name="Yamaguchi K"/>
            <person name="Onimaru K"/>
            <person name="Kadota M"/>
            <person name="Koyanagi M"/>
            <person name="Keeley SD"/>
            <person name="Tatsumi K"/>
            <person name="Tanaka K"/>
            <person name="Motone F"/>
            <person name="Kageyama Y"/>
            <person name="Nozu R"/>
            <person name="Adachi N"/>
            <person name="Nishimura O"/>
            <person name="Nakagawa R"/>
            <person name="Tanegashima C"/>
            <person name="Kiyatake I"/>
            <person name="Matsumoto R"/>
            <person name="Murakumo K"/>
            <person name="Nishida K"/>
            <person name="Terakita A"/>
            <person name="Kuratani S"/>
            <person name="Sato K"/>
            <person name="Hyodo S Kuraku.S."/>
        </authorList>
    </citation>
    <scope>NUCLEOTIDE SEQUENCE [LARGE SCALE GENOMIC DNA]</scope>
</reference>
<name>A0A401P7I5_SCYTO</name>
<dbReference type="Proteomes" id="UP000288216">
    <property type="component" value="Unassembled WGS sequence"/>
</dbReference>
<comment type="caution">
    <text evidence="1">The sequence shown here is derived from an EMBL/GenBank/DDBJ whole genome shotgun (WGS) entry which is preliminary data.</text>
</comment>